<reference evidence="3" key="1">
    <citation type="submission" date="2016-10" db="EMBL/GenBank/DDBJ databases">
        <authorList>
            <person name="Jeantristanb JTB J.-T."/>
            <person name="Ricardo R."/>
        </authorList>
    </citation>
    <scope>NUCLEOTIDE SEQUENCE [LARGE SCALE GENOMIC DNA]</scope>
</reference>
<dbReference type="InterPro" id="IPR003386">
    <property type="entry name" value="LACT/PDAT_acylTrfase"/>
</dbReference>
<evidence type="ECO:0000313" key="2">
    <source>
        <dbReference type="EMBL" id="SCZ90432.1"/>
    </source>
</evidence>
<gene>
    <name evidence="2" type="ORF">BZ3500_MVSOF-1268-A1-R1_CHR1-3G01986</name>
</gene>
<dbReference type="GO" id="GO:0008374">
    <property type="term" value="F:O-acyltransferase activity"/>
    <property type="evidence" value="ECO:0007669"/>
    <property type="project" value="InterPro"/>
</dbReference>
<evidence type="ECO:0000313" key="3">
    <source>
        <dbReference type="Proteomes" id="UP000249723"/>
    </source>
</evidence>
<dbReference type="Proteomes" id="UP000249723">
    <property type="component" value="Unassembled WGS sequence"/>
</dbReference>
<name>A0A2X0KAY3_9BASI</name>
<sequence>MAESNTSGPSSGVEASASSNLKQRRRPNAPGRLPSGVPLNPGTGAPRTAMRATSSSSVQRVPLLSRSLSMKIGDQPVNPQIELDPSTGKMKLSVVNTPWQEFGDIDLSDSFLKAIHEGPFEPKKKLPWWRKRRTVFIVGGVLGILSGWLLTEGDPLSGLANLDFGDGMSKFDLQNLMSELPSLTSLNVTDMFTPGREWLNARSTNFLIGREAAERGLEKKHAVIIIPGIISSGLESWSTTPDAAPWFRKRIWASTTMIRALITSKDTWVKAMSLDEHTGLDPIGYKVRAAQGLDAATAFMPGYWIWQKVIENLAVINYDHNDMHLMSCRFGPVDWLTSDRLIGTERSHIHTDDWRLSYYNLEVRDQYFSRLKSQIDYNLAIGGKKTALLSHSMGSLVVLWFMKWAEHPEYGKGGPTWVEEHISDWINIAGTMLGVPKAMSALLSGEMRDTVELNGAAVYLLEKYFSRQERAKLFRSWAGAASMMLKGGNAIWGDQDSAPDDHANATLTAGKIYYFKPETQEGNTDITRSTANPNLTIEEATSYILNHVPPSYQTMIHSNFSFGFESDPVQLKENDDDHRKWTNPVEVALPNAPSLSIYCLYGTGKETERAYFYQQGGYEHDEAPTVEEPVCTDPDAECGDMEQTPRPPLDLPLSRRVWIDPSVTLDGESIPKVRSGVVFNDGDGTVSLLSLGAMCAKGWKVSCFSNHGQSRANTDARCPLSKLPLYNPGGSKVITHEIKHEPLAFDPRGGPTTADHVDILGSSELNDAIMEVVSGNGEKVKDQYFSEIRSFVEKIKW</sequence>
<dbReference type="OrthoDB" id="190846at2759"/>
<dbReference type="SUPFAM" id="SSF53474">
    <property type="entry name" value="alpha/beta-Hydrolases"/>
    <property type="match status" value="1"/>
</dbReference>
<keyword evidence="3" id="KW-1185">Reference proteome</keyword>
<dbReference type="InterPro" id="IPR029058">
    <property type="entry name" value="AB_hydrolase_fold"/>
</dbReference>
<organism evidence="2 3">
    <name type="scientific">Microbotryum saponariae</name>
    <dbReference type="NCBI Taxonomy" id="289078"/>
    <lineage>
        <taxon>Eukaryota</taxon>
        <taxon>Fungi</taxon>
        <taxon>Dikarya</taxon>
        <taxon>Basidiomycota</taxon>
        <taxon>Pucciniomycotina</taxon>
        <taxon>Microbotryomycetes</taxon>
        <taxon>Microbotryales</taxon>
        <taxon>Microbotryaceae</taxon>
        <taxon>Microbotryum</taxon>
    </lineage>
</organism>
<dbReference type="AlphaFoldDB" id="A0A2X0KAY3"/>
<accession>A0A2X0KAY3</accession>
<dbReference type="STRING" id="289078.A0A2X0KAY3"/>
<dbReference type="Pfam" id="PF02450">
    <property type="entry name" value="LCAT"/>
    <property type="match status" value="1"/>
</dbReference>
<protein>
    <submittedName>
        <fullName evidence="2">BZ3500_MvSof-1268-A1-R1_Chr1-3g01986 protein</fullName>
    </submittedName>
</protein>
<dbReference type="EMBL" id="FMWP01000014">
    <property type="protein sequence ID" value="SCZ90432.1"/>
    <property type="molecule type" value="Genomic_DNA"/>
</dbReference>
<dbReference type="GO" id="GO:0006629">
    <property type="term" value="P:lipid metabolic process"/>
    <property type="evidence" value="ECO:0007669"/>
    <property type="project" value="InterPro"/>
</dbReference>
<dbReference type="PANTHER" id="PTHR11440">
    <property type="entry name" value="LECITHIN-CHOLESTEROL ACYLTRANSFERASE-RELATED"/>
    <property type="match status" value="1"/>
</dbReference>
<feature type="compositionally biased region" description="Polar residues" evidence="1">
    <location>
        <begin position="1"/>
        <end position="10"/>
    </location>
</feature>
<dbReference type="Gene3D" id="3.40.50.1820">
    <property type="entry name" value="alpha/beta hydrolase"/>
    <property type="match status" value="1"/>
</dbReference>
<feature type="region of interest" description="Disordered" evidence="1">
    <location>
        <begin position="1"/>
        <end position="60"/>
    </location>
</feature>
<proteinExistence type="predicted"/>
<evidence type="ECO:0000256" key="1">
    <source>
        <dbReference type="SAM" id="MobiDB-lite"/>
    </source>
</evidence>